<sequence length="151" mass="17285">MDRGRPLQLRPIPLLRGRLRDGKPHFRRPLSRSIHGQASNRRRNDAVQHPRPRRAQAMQLQLPQLHRRPRMARLLPETHPNQRSWRLRHAAAPQLARSRLHAPPLRGSRRAPARHLPPVPGPVPHARVVRGGHPAVLGLVAAEPVHRLVPW</sequence>
<evidence type="ECO:0000313" key="2">
    <source>
        <dbReference type="EMBL" id="QSS51990.1"/>
    </source>
</evidence>
<dbReference type="AlphaFoldDB" id="A0A8A1LEK9"/>
<accession>A0A8A1LEK9</accession>
<gene>
    <name evidence="2" type="ORF">I7I53_07477</name>
</gene>
<dbReference type="Proteomes" id="UP000663419">
    <property type="component" value="Chromosome 2"/>
</dbReference>
<dbReference type="EMBL" id="CP069103">
    <property type="protein sequence ID" value="QSS51990.1"/>
    <property type="molecule type" value="Genomic_DNA"/>
</dbReference>
<dbReference type="VEuPathDB" id="FungiDB:I7I53_07477"/>
<protein>
    <submittedName>
        <fullName evidence="2">Uncharacterized protein</fullName>
    </submittedName>
</protein>
<name>A0A8A1LEK9_AJEC8</name>
<evidence type="ECO:0000256" key="1">
    <source>
        <dbReference type="SAM" id="MobiDB-lite"/>
    </source>
</evidence>
<organism evidence="2 3">
    <name type="scientific">Ajellomyces capsulatus (strain H88)</name>
    <name type="common">Darling's disease fungus</name>
    <name type="synonym">Histoplasma capsulatum</name>
    <dbReference type="NCBI Taxonomy" id="544711"/>
    <lineage>
        <taxon>Eukaryota</taxon>
        <taxon>Fungi</taxon>
        <taxon>Dikarya</taxon>
        <taxon>Ascomycota</taxon>
        <taxon>Pezizomycotina</taxon>
        <taxon>Eurotiomycetes</taxon>
        <taxon>Eurotiomycetidae</taxon>
        <taxon>Onygenales</taxon>
        <taxon>Ajellomycetaceae</taxon>
        <taxon>Histoplasma</taxon>
    </lineage>
</organism>
<feature type="region of interest" description="Disordered" evidence="1">
    <location>
        <begin position="18"/>
        <end position="54"/>
    </location>
</feature>
<proteinExistence type="predicted"/>
<reference evidence="2" key="1">
    <citation type="submission" date="2021-01" db="EMBL/GenBank/DDBJ databases">
        <title>Chromosome-level genome assembly of a human fungal pathogen reveals clustering of transcriptionally co-regulated genes.</title>
        <authorList>
            <person name="Voorhies M."/>
            <person name="Cohen S."/>
            <person name="Shea T.P."/>
            <person name="Petrus S."/>
            <person name="Munoz J.F."/>
            <person name="Poplawski S."/>
            <person name="Goldman W.E."/>
            <person name="Michael T."/>
            <person name="Cuomo C.A."/>
            <person name="Sil A."/>
            <person name="Beyhan S."/>
        </authorList>
    </citation>
    <scope>NUCLEOTIDE SEQUENCE</scope>
    <source>
        <strain evidence="2">H88</strain>
    </source>
</reference>
<evidence type="ECO:0000313" key="3">
    <source>
        <dbReference type="Proteomes" id="UP000663419"/>
    </source>
</evidence>